<dbReference type="SMART" id="SM00180">
    <property type="entry name" value="EGF_Lam"/>
    <property type="match status" value="4"/>
</dbReference>
<dbReference type="InterPro" id="IPR013320">
    <property type="entry name" value="ConA-like_dom_sf"/>
</dbReference>
<dbReference type="SUPFAM" id="SSF49899">
    <property type="entry name" value="Concanavalin A-like lectins/glucanases"/>
    <property type="match status" value="3"/>
</dbReference>
<dbReference type="Pfam" id="PF00054">
    <property type="entry name" value="Laminin_G_1"/>
    <property type="match status" value="1"/>
</dbReference>
<feature type="domain" description="EGF-like" evidence="14">
    <location>
        <begin position="2043"/>
        <end position="2079"/>
    </location>
</feature>
<dbReference type="InterPro" id="IPR007110">
    <property type="entry name" value="Ig-like_dom"/>
</dbReference>
<dbReference type="PROSITE" id="PS50025">
    <property type="entry name" value="LAM_G_DOMAIN"/>
    <property type="match status" value="3"/>
</dbReference>
<evidence type="ECO:0000259" key="14">
    <source>
        <dbReference type="PROSITE" id="PS50026"/>
    </source>
</evidence>
<dbReference type="SUPFAM" id="SSF48726">
    <property type="entry name" value="Immunoglobulin"/>
    <property type="match status" value="12"/>
</dbReference>
<dbReference type="InterPro" id="IPR056863">
    <property type="entry name" value="LMN_ATRN_NET-like_EGF"/>
</dbReference>
<evidence type="ECO:0000256" key="11">
    <source>
        <dbReference type="PROSITE-ProRule" id="PRU00076"/>
    </source>
</evidence>
<accession>A0AAD9PWU1</accession>
<feature type="domain" description="Laminin G" evidence="13">
    <location>
        <begin position="1861"/>
        <end position="2042"/>
    </location>
</feature>
<feature type="disulfide bond" evidence="11">
    <location>
        <begin position="1824"/>
        <end position="1834"/>
    </location>
</feature>
<evidence type="ECO:0000313" key="18">
    <source>
        <dbReference type="EMBL" id="KAK2550545.1"/>
    </source>
</evidence>
<dbReference type="InterPro" id="IPR013098">
    <property type="entry name" value="Ig_I-set"/>
</dbReference>
<keyword evidence="10" id="KW-0393">Immunoglobulin domain</keyword>
<feature type="domain" description="EGF-like" evidence="14">
    <location>
        <begin position="1780"/>
        <end position="1818"/>
    </location>
</feature>
<dbReference type="SMART" id="SM00409">
    <property type="entry name" value="IG"/>
    <property type="match status" value="12"/>
</dbReference>
<dbReference type="Gene3D" id="2.60.40.10">
    <property type="entry name" value="Immunoglobulins"/>
    <property type="match status" value="12"/>
</dbReference>
<name>A0AAD9PWU1_ACRCE</name>
<feature type="domain" description="Ig-like" evidence="16">
    <location>
        <begin position="1077"/>
        <end position="1164"/>
    </location>
</feature>
<dbReference type="InterPro" id="IPR003598">
    <property type="entry name" value="Ig_sub2"/>
</dbReference>
<dbReference type="GO" id="GO:0030424">
    <property type="term" value="C:axon"/>
    <property type="evidence" value="ECO:0007669"/>
    <property type="project" value="TreeGrafter"/>
</dbReference>
<comment type="caution">
    <text evidence="11">Lacks conserved residue(s) required for the propagation of feature annotation.</text>
</comment>
<evidence type="ECO:0000256" key="8">
    <source>
        <dbReference type="ARBA" id="ARBA00023180"/>
    </source>
</evidence>
<feature type="disulfide bond" evidence="12">
    <location>
        <begin position="530"/>
        <end position="539"/>
    </location>
</feature>
<dbReference type="PROSITE" id="PS50026">
    <property type="entry name" value="EGF_3"/>
    <property type="match status" value="4"/>
</dbReference>
<dbReference type="GO" id="GO:0007411">
    <property type="term" value="P:axon guidance"/>
    <property type="evidence" value="ECO:0007669"/>
    <property type="project" value="TreeGrafter"/>
</dbReference>
<dbReference type="Pfam" id="PF07679">
    <property type="entry name" value="I-set"/>
    <property type="match status" value="3"/>
</dbReference>
<feature type="domain" description="Laminin G" evidence="13">
    <location>
        <begin position="2069"/>
        <end position="2256"/>
    </location>
</feature>
<dbReference type="Gene3D" id="2.10.25.10">
    <property type="entry name" value="Laminin"/>
    <property type="match status" value="8"/>
</dbReference>
<dbReference type="CDD" id="cd00110">
    <property type="entry name" value="LamG"/>
    <property type="match status" value="3"/>
</dbReference>
<dbReference type="FunFam" id="2.10.25.10:FF:000033">
    <property type="entry name" value="Laminin subunit alpha 2"/>
    <property type="match status" value="1"/>
</dbReference>
<evidence type="ECO:0000256" key="5">
    <source>
        <dbReference type="ARBA" id="ARBA00022737"/>
    </source>
</evidence>
<keyword evidence="7 11" id="KW-1015">Disulfide bond</keyword>
<dbReference type="InterPro" id="IPR001791">
    <property type="entry name" value="Laminin_G"/>
</dbReference>
<evidence type="ECO:0000256" key="3">
    <source>
        <dbReference type="ARBA" id="ARBA00022530"/>
    </source>
</evidence>
<feature type="domain" description="Ig-like" evidence="16">
    <location>
        <begin position="657"/>
        <end position="743"/>
    </location>
</feature>
<dbReference type="EMBL" id="JARQWQ010000109">
    <property type="protein sequence ID" value="KAK2550545.1"/>
    <property type="molecule type" value="Genomic_DNA"/>
</dbReference>
<feature type="disulfide bond" evidence="12">
    <location>
        <begin position="77"/>
        <end position="86"/>
    </location>
</feature>
<dbReference type="SMART" id="SM00408">
    <property type="entry name" value="IGc2"/>
    <property type="match status" value="12"/>
</dbReference>
<feature type="disulfide bond" evidence="11">
    <location>
        <begin position="2107"/>
        <end position="2116"/>
    </location>
</feature>
<reference evidence="18" key="2">
    <citation type="journal article" date="2023" name="Science">
        <title>Genomic signatures of disease resistance in endangered staghorn corals.</title>
        <authorList>
            <person name="Vollmer S.V."/>
            <person name="Selwyn J.D."/>
            <person name="Despard B.A."/>
            <person name="Roesel C.L."/>
        </authorList>
    </citation>
    <scope>NUCLEOTIDE SEQUENCE</scope>
    <source>
        <strain evidence="18">K2</strain>
    </source>
</reference>
<feature type="domain" description="Ig-like" evidence="16">
    <location>
        <begin position="566"/>
        <end position="649"/>
    </location>
</feature>
<dbReference type="PROSITE" id="PS50835">
    <property type="entry name" value="IG_LIKE"/>
    <property type="match status" value="12"/>
</dbReference>
<evidence type="ECO:0000259" key="13">
    <source>
        <dbReference type="PROSITE" id="PS50025"/>
    </source>
</evidence>
<evidence type="ECO:0000256" key="1">
    <source>
        <dbReference type="ARBA" id="ARBA00004302"/>
    </source>
</evidence>
<dbReference type="SMART" id="SM00179">
    <property type="entry name" value="EGF_CA"/>
    <property type="match status" value="3"/>
</dbReference>
<feature type="disulfide bond" evidence="12">
    <location>
        <begin position="471"/>
        <end position="480"/>
    </location>
</feature>
<evidence type="ECO:0000256" key="2">
    <source>
        <dbReference type="ARBA" id="ARBA00022525"/>
    </source>
</evidence>
<dbReference type="PROSITE" id="PS00022">
    <property type="entry name" value="EGF_1"/>
    <property type="match status" value="4"/>
</dbReference>
<proteinExistence type="predicted"/>
<dbReference type="SMART" id="SM00281">
    <property type="entry name" value="LamB"/>
    <property type="match status" value="1"/>
</dbReference>
<dbReference type="GO" id="GO:0005509">
    <property type="term" value="F:calcium ion binding"/>
    <property type="evidence" value="ECO:0007669"/>
    <property type="project" value="InterPro"/>
</dbReference>
<feature type="domain" description="Ig-like" evidence="16">
    <location>
        <begin position="1172"/>
        <end position="1256"/>
    </location>
</feature>
<reference evidence="18" key="1">
    <citation type="journal article" date="2023" name="G3 (Bethesda)">
        <title>Whole genome assembly and annotation of the endangered Caribbean coral Acropora cervicornis.</title>
        <authorList>
            <person name="Selwyn J.D."/>
            <person name="Vollmer S.V."/>
        </authorList>
    </citation>
    <scope>NUCLEOTIDE SEQUENCE</scope>
    <source>
        <strain evidence="18">K2</strain>
    </source>
</reference>
<dbReference type="GO" id="GO:0007156">
    <property type="term" value="P:homophilic cell adhesion via plasma membrane adhesion molecules"/>
    <property type="evidence" value="ECO:0007669"/>
    <property type="project" value="TreeGrafter"/>
</dbReference>
<dbReference type="PROSITE" id="PS01186">
    <property type="entry name" value="EGF_2"/>
    <property type="match status" value="4"/>
</dbReference>
<dbReference type="InterPro" id="IPR002049">
    <property type="entry name" value="LE_dom"/>
</dbReference>
<sequence length="2263" mass="245820">MDVSVDIASEGDAGFGKAELVEQCKCPYEYRGLSCESCRPGYFMSSDGTNSGTCMKCNCHGHSEVDCDPYTGQCRNCDHNSEGFRCEQCQSGFYGNASNGTPTDCKPCPCPLTESTDRVGSLSTCFMADDGQPKCDACPQGHTGRTCQKCAKPYEGDPTRIDCKCDASGSVNNSCDPQTRQCYCKKHVEGRTCNKCKRSFFNFHSDEPDGCVACFCFGVSKECKCADYYRNIVQLRFAVLEGPDFLRLSDLSSGTIISTGFRVEGDPQYFVFENYDKIPAGTYYWFLGKEFRGDMITSYDGIMRYRVSHEMDPDGALIVGTDVQITGRNMVLRFRHGRLLEGGENALYGLKLSEDWLRFPDGSRVTREQVLTVLSAVESILVRATYSNTTKRSILYDVTLEKGVSHYSTFGKAKNIELCACPPGYLGTSCQHCARGYTRSSPGPEFTPCVPCNCNQHSKDCNPQNGRCMRCGHNTTGSTCEQCIVGFYGDPMKGTPEDCQVCPCPLTISTNQFSRICKLESDGKPTCTACQTGYTGRNCERCANGYIGNPSNPGEKCVKIPVGFLPSVKVRPMKRVKEEGDNALFYCFARGTQTLRFSWSRENGQPMSRRVSIAGKRLIIRGVKKEDEGTYLCTARNIYGSKISSAKLTVKDRLEDPIAVSVSPKVLHVPLNHSALFICKVKSATDFELKWTRGMHGPLPNGAVNVDGFLRIRSTQSIHSGSYTCTAKNSFSDDMASVQLRVGVTSPQVYTSPLRLSVREGDTAQFRCSASGFPAPVLQWHGGPGGRLPPEAILSNGNGLLTFPVVKEIYEGQYFCTASNMGGISSTRVFLDVSAAGSAPVISVSPSSLTITEGEEAMFECKASGNPPPTVRWSRANGQILESSWAVSGVLRILSTTLEDEGVYACTAANSFGAKAFLVTLDVKRGDPYPAIQWSKVGSTLTDNHVIEGTLLRIRKVTKEDEGMYVCVSQNKKGVKQAAGIVTVRKKVLPKIVIMPARTQTVAGGETATFRCVVKAGNPPPAVVWKREKSETLNSTNDGLLVIPYATGDSQGKYICEAKNALGSTKAVALLVVQGQPKVILSPSSPVVVTSGSPVMLECATAGDPTPIVKWHGPRQSQSNLKVIESVRGVLTLVIEETRKNDQGNYTCEAQNLVGVTRESVQLIVLVPNEPPEIFVEPLFQTVIEGEKVVFRCNASGIPSPSIAWQKMGSYLRNDTLYQNGLLTIDSASSSDAGSYFCKAVNSEGEDSLYVQLEVTVPPKVNVTPSEISVREGDAFSINCVVKPSLPVTWSKINGSIFVSKNNGTGTLFIKKAELRHAGKYRCNASNDAGSSEGFVQVIVYVVPIVAAWPESVIGIPNSNVTFQCNASGIPKPVISWRKEDGDIPMRHSIVHGMLKMTSLVGEDYGSYICTASNTAGASAIAVRLTVEASPSVTIKGGKTFHTVSVAGNLTLDCIGTGIPQPKVQWSRVVSPMSQPLTSKGGLLVIRNAQHFHAGTYKCEVSNRAGSVHAQIVILVQEAPKVTIIPQKSRIKIGESAKFTCITSGFPVPQLTWSKLNDSLPTSSTVHGRVMKITNATEKDAGIYVCSALNDEGSTNGRALLEMKVPVPRFTQKPLSYLTLPQLTGEPLNFTIEMVLIPEIADGLILYNDQRSNGSVGDFISFGMSDGFAEFRFNLGFEPAIIRSQQPLPLYEWHEIVLERYQREGKLTIDGKPYTTGVSKGKSTGLNLNQDLYVGGVPDFSAISTLSGFKSGFIGCLSYLVIDGKKANLGTPLSRLGLEDCEVCQTRPCKNGGTCTEVARDWTFVCNCRYGYSGKTCHYSGQRCSPGVCNGGRCENVGNDSFRCVCPAGFFGERCEQGIPIDTPMFEGNSFMSFPGIEGAARQLKFSMKFMVLKWRQNMLLLYNGQKTYPYRGDFISLAINDGHVEFRFDMGSGPGLLRSAKTFSLGIWHTVTIRRQLDEAIMKFDDEPAVKGYSRCCLVGLNLGLDLFIGGVDNFAAVDINKIGVSTGFFGCISRVSVDGREINLLRSNLNQRGIKQCKECLLPCEIKPCLNNATCIPVGKTGFLCSCAPGYTGEKCEAKMSGKRNNRTCLNGGVQSSASNRTCNCPIGYDGRQCETSLSIGDSVSFSGDGFLEFSAFAMQGSRFELGSGPAVLLSEVPLNDSQWHFVEVYRSFRAGSLKVDKYKNVTGTSAKGSKGLNIDDDSHIFIGGGLNVVDMTHGKFNAGFTGCIRNVQFKMTRINLQREAVNGRNVLQCGAEMSKK</sequence>
<dbReference type="InterPro" id="IPR000034">
    <property type="entry name" value="Laminin_IV"/>
</dbReference>
<feature type="domain" description="Ig-like" evidence="16">
    <location>
        <begin position="840"/>
        <end position="922"/>
    </location>
</feature>
<feature type="domain" description="Laminin EGF-like" evidence="15">
    <location>
        <begin position="163"/>
        <end position="213"/>
    </location>
</feature>
<evidence type="ECO:0000259" key="16">
    <source>
        <dbReference type="PROSITE" id="PS50835"/>
    </source>
</evidence>
<evidence type="ECO:0000256" key="6">
    <source>
        <dbReference type="ARBA" id="ARBA00022869"/>
    </source>
</evidence>
<keyword evidence="11" id="KW-0245">EGF-like domain</keyword>
<dbReference type="PANTHER" id="PTHR10075">
    <property type="entry name" value="BASIGIN RELATED"/>
    <property type="match status" value="1"/>
</dbReference>
<feature type="disulfide bond" evidence="11">
    <location>
        <begin position="1789"/>
        <end position="1806"/>
    </location>
</feature>
<feature type="disulfide bond" evidence="11">
    <location>
        <begin position="2069"/>
        <end position="2078"/>
    </location>
</feature>
<feature type="domain" description="Laminin IV type A" evidence="17">
    <location>
        <begin position="241"/>
        <end position="418"/>
    </location>
</feature>
<keyword evidence="19" id="KW-1185">Reference proteome</keyword>
<evidence type="ECO:0000256" key="7">
    <source>
        <dbReference type="ARBA" id="ARBA00023157"/>
    </source>
</evidence>
<dbReference type="InterPro" id="IPR003599">
    <property type="entry name" value="Ig_sub"/>
</dbReference>
<dbReference type="InterPro" id="IPR013783">
    <property type="entry name" value="Ig-like_fold"/>
</dbReference>
<feature type="domain" description="Ig-like" evidence="16">
    <location>
        <begin position="990"/>
        <end position="1069"/>
    </location>
</feature>
<evidence type="ECO:0000256" key="9">
    <source>
        <dbReference type="ARBA" id="ARBA00023292"/>
    </source>
</evidence>
<feature type="domain" description="Ig-like" evidence="16">
    <location>
        <begin position="1344"/>
        <end position="1426"/>
    </location>
</feature>
<feature type="domain" description="Ig-like" evidence="16">
    <location>
        <begin position="1259"/>
        <end position="1339"/>
    </location>
</feature>
<feature type="domain" description="Laminin EGF-like" evidence="15">
    <location>
        <begin position="452"/>
        <end position="501"/>
    </location>
</feature>
<evidence type="ECO:0000259" key="17">
    <source>
        <dbReference type="PROSITE" id="PS51115"/>
    </source>
</evidence>
<dbReference type="GO" id="GO:0005886">
    <property type="term" value="C:plasma membrane"/>
    <property type="evidence" value="ECO:0007669"/>
    <property type="project" value="TreeGrafter"/>
</dbReference>
<dbReference type="CDD" id="cd00055">
    <property type="entry name" value="EGF_Lam"/>
    <property type="match status" value="4"/>
</dbReference>
<keyword evidence="2" id="KW-0964">Secreted</keyword>
<dbReference type="PROSITE" id="PS50027">
    <property type="entry name" value="EGF_LAM_2"/>
    <property type="match status" value="4"/>
</dbReference>
<dbReference type="FunFam" id="2.60.40.10:FF:000032">
    <property type="entry name" value="palladin isoform X1"/>
    <property type="match status" value="4"/>
</dbReference>
<keyword evidence="5" id="KW-0677">Repeat</keyword>
<keyword evidence="9 12" id="KW-0424">Laminin EGF-like domain</keyword>
<dbReference type="InterPro" id="IPR036179">
    <property type="entry name" value="Ig-like_dom_sf"/>
</dbReference>
<dbReference type="GO" id="GO:0005604">
    <property type="term" value="C:basement membrane"/>
    <property type="evidence" value="ECO:0007669"/>
    <property type="project" value="UniProtKB-SubCell"/>
</dbReference>
<dbReference type="Pfam" id="PF24973">
    <property type="entry name" value="EGF_LMN_ATRN"/>
    <property type="match status" value="2"/>
</dbReference>
<feature type="disulfide bond" evidence="12">
    <location>
        <begin position="165"/>
        <end position="182"/>
    </location>
</feature>
<dbReference type="Pfam" id="PF00053">
    <property type="entry name" value="EGF_laminin"/>
    <property type="match status" value="4"/>
</dbReference>
<dbReference type="PROSITE" id="PS51115">
    <property type="entry name" value="LAMININ_IVA"/>
    <property type="match status" value="1"/>
</dbReference>
<keyword evidence="8" id="KW-0325">Glycoprotein</keyword>
<dbReference type="SMART" id="SM00282">
    <property type="entry name" value="LamG"/>
    <property type="match status" value="3"/>
</dbReference>
<dbReference type="Pfam" id="PF00008">
    <property type="entry name" value="EGF"/>
    <property type="match status" value="2"/>
</dbReference>
<feature type="domain" description="Ig-like" evidence="16">
    <location>
        <begin position="928"/>
        <end position="983"/>
    </location>
</feature>
<feature type="domain" description="Laminin G" evidence="13">
    <location>
        <begin position="1607"/>
        <end position="1784"/>
    </location>
</feature>
<dbReference type="Proteomes" id="UP001249851">
    <property type="component" value="Unassembled WGS sequence"/>
</dbReference>
<feature type="domain" description="Ig-like" evidence="16">
    <location>
        <begin position="747"/>
        <end position="834"/>
    </location>
</feature>
<gene>
    <name evidence="18" type="ORF">P5673_028745</name>
</gene>
<evidence type="ECO:0000259" key="15">
    <source>
        <dbReference type="PROSITE" id="PS50027"/>
    </source>
</evidence>
<keyword evidence="4" id="KW-0732">Signal</keyword>
<dbReference type="InterPro" id="IPR001881">
    <property type="entry name" value="EGF-like_Ca-bd_dom"/>
</dbReference>
<feature type="domain" description="Laminin EGF-like" evidence="15">
    <location>
        <begin position="57"/>
        <end position="107"/>
    </location>
</feature>
<dbReference type="Gene3D" id="2.60.120.200">
    <property type="match status" value="3"/>
</dbReference>
<feature type="disulfide bond" evidence="11">
    <location>
        <begin position="1808"/>
        <end position="1817"/>
    </location>
</feature>
<keyword evidence="6" id="KW-0084">Basement membrane</keyword>
<comment type="subcellular location">
    <subcellularLocation>
        <location evidence="1">Secreted</location>
        <location evidence="1">Extracellular space</location>
        <location evidence="1">Extracellular matrix</location>
        <location evidence="1">Basement membrane</location>
    </subcellularLocation>
</comment>
<comment type="caution">
    <text evidence="18">The sequence shown here is derived from an EMBL/GenBank/DDBJ whole genome shotgun (WGS) entry which is preliminary data.</text>
</comment>
<keyword evidence="3" id="KW-0272">Extracellular matrix</keyword>
<dbReference type="CDD" id="cd00054">
    <property type="entry name" value="EGF_CA"/>
    <property type="match status" value="2"/>
</dbReference>
<protein>
    <submittedName>
        <fullName evidence="18">Basement membrane-specific heparan sulfate proteoglycan core protein</fullName>
    </submittedName>
</protein>
<feature type="domain" description="EGF-like" evidence="14">
    <location>
        <begin position="2083"/>
        <end position="2117"/>
    </location>
</feature>
<feature type="domain" description="Ig-like" evidence="16">
    <location>
        <begin position="1431"/>
        <end position="1515"/>
    </location>
</feature>
<dbReference type="PROSITE" id="PS01248">
    <property type="entry name" value="EGF_LAM_1"/>
    <property type="match status" value="5"/>
</dbReference>
<dbReference type="Pfam" id="PF13927">
    <property type="entry name" value="Ig_3"/>
    <property type="match status" value="9"/>
</dbReference>
<organism evidence="18 19">
    <name type="scientific">Acropora cervicornis</name>
    <name type="common">Staghorn coral</name>
    <dbReference type="NCBI Taxonomy" id="6130"/>
    <lineage>
        <taxon>Eukaryota</taxon>
        <taxon>Metazoa</taxon>
        <taxon>Cnidaria</taxon>
        <taxon>Anthozoa</taxon>
        <taxon>Hexacorallia</taxon>
        <taxon>Scleractinia</taxon>
        <taxon>Astrocoeniina</taxon>
        <taxon>Acroporidae</taxon>
        <taxon>Acropora</taxon>
    </lineage>
</organism>
<dbReference type="SMART" id="SM00181">
    <property type="entry name" value="EGF"/>
    <property type="match status" value="8"/>
</dbReference>
<evidence type="ECO:0000256" key="4">
    <source>
        <dbReference type="ARBA" id="ARBA00022729"/>
    </source>
</evidence>
<evidence type="ECO:0000256" key="10">
    <source>
        <dbReference type="ARBA" id="ARBA00023319"/>
    </source>
</evidence>
<feature type="domain" description="EGF-like" evidence="14">
    <location>
        <begin position="1820"/>
        <end position="1856"/>
    </location>
</feature>
<dbReference type="FunFam" id="2.10.25.10:FF:000090">
    <property type="entry name" value="laminin subunit alpha"/>
    <property type="match status" value="1"/>
</dbReference>
<dbReference type="GO" id="GO:0070593">
    <property type="term" value="P:dendrite self-avoidance"/>
    <property type="evidence" value="ECO:0007669"/>
    <property type="project" value="TreeGrafter"/>
</dbReference>
<feature type="disulfide bond" evidence="12">
    <location>
        <begin position="184"/>
        <end position="193"/>
    </location>
</feature>
<dbReference type="Pfam" id="PF00052">
    <property type="entry name" value="Laminin_B"/>
    <property type="match status" value="1"/>
</dbReference>
<feature type="domain" description="Ig-like" evidence="16">
    <location>
        <begin position="1520"/>
        <end position="1602"/>
    </location>
</feature>
<feature type="disulfide bond" evidence="12">
    <location>
        <begin position="163"/>
        <end position="175"/>
    </location>
</feature>
<feature type="disulfide bond" evidence="11">
    <location>
        <begin position="1846"/>
        <end position="1855"/>
    </location>
</feature>
<evidence type="ECO:0000313" key="19">
    <source>
        <dbReference type="Proteomes" id="UP001249851"/>
    </source>
</evidence>
<dbReference type="SUPFAM" id="SSF57196">
    <property type="entry name" value="EGF/Laminin"/>
    <property type="match status" value="7"/>
</dbReference>
<dbReference type="Pfam" id="PF02210">
    <property type="entry name" value="Laminin_G_2"/>
    <property type="match status" value="2"/>
</dbReference>
<dbReference type="FunFam" id="2.10.25.10:FF:000106">
    <property type="entry name" value="Heparan sulfate proteoglycan 2"/>
    <property type="match status" value="2"/>
</dbReference>
<dbReference type="PANTHER" id="PTHR10075:SF100">
    <property type="entry name" value="FASCICLIN-2"/>
    <property type="match status" value="1"/>
</dbReference>
<dbReference type="GO" id="GO:0098632">
    <property type="term" value="F:cell-cell adhesion mediator activity"/>
    <property type="evidence" value="ECO:0007669"/>
    <property type="project" value="TreeGrafter"/>
</dbReference>
<feature type="domain" description="Laminin EGF-like" evidence="15">
    <location>
        <begin position="502"/>
        <end position="559"/>
    </location>
</feature>
<evidence type="ECO:0000256" key="12">
    <source>
        <dbReference type="PROSITE-ProRule" id="PRU00460"/>
    </source>
</evidence>
<dbReference type="InterPro" id="IPR000742">
    <property type="entry name" value="EGF"/>
</dbReference>